<feature type="domain" description="DUF11" evidence="3">
    <location>
        <begin position="691"/>
        <end position="815"/>
    </location>
</feature>
<accession>A0ABW2QIY7</accession>
<dbReference type="Pfam" id="PF01345">
    <property type="entry name" value="DUF11"/>
    <property type="match status" value="8"/>
</dbReference>
<keyword evidence="6" id="KW-1185">Reference proteome</keyword>
<sequence>MKNAVLAGWARRYLLPVLGLFLVSGAALAQSADLVVNHSDSPDPGPAGGVFTYTLRVDNNGPNLATGVTLADVLPPGSVFESVNTTAGSCSHAAGAVNCTLGDIAFLASQTVTINVRLPSAGVWTNTATASSAVTDPNPSNNVNNAQSTTALQAADLLLTATPSDGNVVAGQLYSYTLDVYNSGPDAVLGRQIITFTVPPGSSITAAPSGVGWVCSPLTGYPLSAGDITCTREQPLASGQTAEPLLVPATANLDGTVTAAFAVAGFRPDGSPMPDANLNNNTVSESVTSGPGADVSITKVADATAVVQGGTVVYTLTPRLNGGLSLVGQQIVVTDTLDPGLTFVSASGSGWTCDATITCVRPGYDGGNFTNMPPITVTAVANGSANLINTTSVSSPLVDPIPGNNDASVAVFSGSATDLRMVKGVSPSPYILPNVEFEYQLYANNLGPLALPAGQLITVTDTVPAGVTLKRISSAPGWTCDALPVTGPGTWSCTGAPAINVGANTPFIRVVAEVDGEGSYTNGVCLALGAGGADRVDPNAANDCATRAVTSNSSIAADLRVVSKTSSPSVAAVGENVTYVITVENLGPSAASAQVRDSLSRLMEVGGFQSATPSRGTCSANQVTTTSRWLQCDIGVLQPGETATVTVVVRHNETAAPSYTNTAEVTSWSNPDPNPANNTGSVVTAFENKSDLVVAKTATPSTIPAGAPITFVSSISNGGTLPADNVQMNDALPANATFMDVVAVSGGGMCVPVAPGAMGGTLQCSWAQIAPGVQQTVTYRMRPLASAIGGVVINSVAATTTTAEITTANNSAQTSTPVTPAELDILVNKVDSVDPLNLGASTVYTITVTNSGPSYGTNVVMTDVFPAPGSTPTATFSYQGELTASAGGVCTEPAIGVTSGTLSCSFPGLASGASAVVTYKMTAEALLIAGANTGTAFNAVSVSVDEVETLTANNQVVHDTTTRRFAVATDLSVVKTAPAGPVAPGSDVSYAVTVTNNGPMVSDGAQVMDTLPDGLTFLSANGCILDDRQVFCPLGVLAVGASRTFTINAQLSSPYLGARPLVNTAMVDAPGDTDSSNNSSSASTVVSENPPPVDPAPPGGGNVVDIPTLSEWGLIFLALLLGWVTYKQAGPALAPRRR</sequence>
<protein>
    <submittedName>
        <fullName evidence="5">IPTL-CTERM sorting domain-containing protein</fullName>
    </submittedName>
</protein>
<feature type="domain" description="DUF11" evidence="3">
    <location>
        <begin position="156"/>
        <end position="286"/>
    </location>
</feature>
<feature type="compositionally biased region" description="Pro residues" evidence="1">
    <location>
        <begin position="1089"/>
        <end position="1098"/>
    </location>
</feature>
<proteinExistence type="predicted"/>
<evidence type="ECO:0000259" key="3">
    <source>
        <dbReference type="Pfam" id="PF01345"/>
    </source>
</evidence>
<dbReference type="InterPro" id="IPR001434">
    <property type="entry name" value="OmcB-like_DUF11"/>
</dbReference>
<dbReference type="InterPro" id="IPR013783">
    <property type="entry name" value="Ig-like_fold"/>
</dbReference>
<evidence type="ECO:0000256" key="2">
    <source>
        <dbReference type="SAM" id="SignalP"/>
    </source>
</evidence>
<dbReference type="NCBIfam" id="TIGR04174">
    <property type="entry name" value="IPTL_CTERM"/>
    <property type="match status" value="1"/>
</dbReference>
<evidence type="ECO:0000313" key="6">
    <source>
        <dbReference type="Proteomes" id="UP001596501"/>
    </source>
</evidence>
<dbReference type="PANTHER" id="PTHR34819:SF3">
    <property type="entry name" value="CELL SURFACE PROTEIN"/>
    <property type="match status" value="1"/>
</dbReference>
<name>A0ABW2QIY7_9BURK</name>
<keyword evidence="2" id="KW-0732">Signal</keyword>
<feature type="domain" description="DUF11" evidence="3">
    <location>
        <begin position="418"/>
        <end position="548"/>
    </location>
</feature>
<feature type="domain" description="DUF11" evidence="3">
    <location>
        <begin position="824"/>
        <end position="955"/>
    </location>
</feature>
<dbReference type="Gene3D" id="2.60.40.10">
    <property type="entry name" value="Immunoglobulins"/>
    <property type="match status" value="4"/>
</dbReference>
<dbReference type="InterPro" id="IPR051172">
    <property type="entry name" value="Chlamydia_OmcB"/>
</dbReference>
<evidence type="ECO:0000256" key="1">
    <source>
        <dbReference type="SAM" id="MobiDB-lite"/>
    </source>
</evidence>
<gene>
    <name evidence="5" type="ORF">ACFQPB_11020</name>
</gene>
<feature type="region of interest" description="Disordered" evidence="1">
    <location>
        <begin position="1067"/>
        <end position="1102"/>
    </location>
</feature>
<dbReference type="Proteomes" id="UP001596501">
    <property type="component" value="Unassembled WGS sequence"/>
</dbReference>
<organism evidence="5 6">
    <name type="scientific">Hydrogenophaga atypica</name>
    <dbReference type="NCBI Taxonomy" id="249409"/>
    <lineage>
        <taxon>Bacteria</taxon>
        <taxon>Pseudomonadati</taxon>
        <taxon>Pseudomonadota</taxon>
        <taxon>Betaproteobacteria</taxon>
        <taxon>Burkholderiales</taxon>
        <taxon>Comamonadaceae</taxon>
        <taxon>Hydrogenophaga</taxon>
    </lineage>
</organism>
<evidence type="ECO:0000313" key="5">
    <source>
        <dbReference type="EMBL" id="MFC7409391.1"/>
    </source>
</evidence>
<dbReference type="EMBL" id="JBHTCA010000006">
    <property type="protein sequence ID" value="MFC7409391.1"/>
    <property type="molecule type" value="Genomic_DNA"/>
</dbReference>
<feature type="domain" description="DUF11" evidence="3">
    <location>
        <begin position="970"/>
        <end position="1083"/>
    </location>
</feature>
<feature type="signal peptide" evidence="2">
    <location>
        <begin position="1"/>
        <end position="29"/>
    </location>
</feature>
<dbReference type="RefSeq" id="WP_382223032.1">
    <property type="nucleotide sequence ID" value="NZ_JBHTCA010000006.1"/>
</dbReference>
<feature type="compositionally biased region" description="Low complexity" evidence="1">
    <location>
        <begin position="1072"/>
        <end position="1087"/>
    </location>
</feature>
<feature type="domain" description="DUF11" evidence="3">
    <location>
        <begin position="562"/>
        <end position="682"/>
    </location>
</feature>
<feature type="domain" description="IPTL-CTERM protein sorting" evidence="4">
    <location>
        <begin position="1106"/>
        <end position="1122"/>
    </location>
</feature>
<reference evidence="6" key="1">
    <citation type="journal article" date="2019" name="Int. J. Syst. Evol. Microbiol.">
        <title>The Global Catalogue of Microorganisms (GCM) 10K type strain sequencing project: providing services to taxonomists for standard genome sequencing and annotation.</title>
        <authorList>
            <consortium name="The Broad Institute Genomics Platform"/>
            <consortium name="The Broad Institute Genome Sequencing Center for Infectious Disease"/>
            <person name="Wu L."/>
            <person name="Ma J."/>
        </authorList>
    </citation>
    <scope>NUCLEOTIDE SEQUENCE [LARGE SCALE GENOMIC DNA]</scope>
    <source>
        <strain evidence="6">CGMCC 1.12371</strain>
    </source>
</reference>
<dbReference type="Pfam" id="PF18203">
    <property type="entry name" value="IPTL-CTERM"/>
    <property type="match status" value="1"/>
</dbReference>
<evidence type="ECO:0000259" key="4">
    <source>
        <dbReference type="Pfam" id="PF18203"/>
    </source>
</evidence>
<dbReference type="InterPro" id="IPR047589">
    <property type="entry name" value="DUF11_rpt"/>
</dbReference>
<dbReference type="NCBIfam" id="TIGR01451">
    <property type="entry name" value="B_ant_repeat"/>
    <property type="match status" value="6"/>
</dbReference>
<dbReference type="InterPro" id="IPR026442">
    <property type="entry name" value="IPTL_CTERM"/>
</dbReference>
<feature type="domain" description="DUF11" evidence="3">
    <location>
        <begin position="33"/>
        <end position="146"/>
    </location>
</feature>
<feature type="domain" description="DUF11" evidence="3">
    <location>
        <begin position="294"/>
        <end position="411"/>
    </location>
</feature>
<comment type="caution">
    <text evidence="5">The sequence shown here is derived from an EMBL/GenBank/DDBJ whole genome shotgun (WGS) entry which is preliminary data.</text>
</comment>
<feature type="chain" id="PRO_5045693282" evidence="2">
    <location>
        <begin position="30"/>
        <end position="1138"/>
    </location>
</feature>
<dbReference type="PANTHER" id="PTHR34819">
    <property type="entry name" value="LARGE CYSTEINE-RICH PERIPLASMIC PROTEIN OMCB"/>
    <property type="match status" value="1"/>
</dbReference>